<evidence type="ECO:0000313" key="4">
    <source>
        <dbReference type="Proteomes" id="UP001530400"/>
    </source>
</evidence>
<feature type="region of interest" description="Disordered" evidence="1">
    <location>
        <begin position="517"/>
        <end position="686"/>
    </location>
</feature>
<dbReference type="EMBL" id="JALLPJ020000508">
    <property type="protein sequence ID" value="KAL3790189.1"/>
    <property type="molecule type" value="Genomic_DNA"/>
</dbReference>
<organism evidence="3 4">
    <name type="scientific">Cyclotella atomus</name>
    <dbReference type="NCBI Taxonomy" id="382360"/>
    <lineage>
        <taxon>Eukaryota</taxon>
        <taxon>Sar</taxon>
        <taxon>Stramenopiles</taxon>
        <taxon>Ochrophyta</taxon>
        <taxon>Bacillariophyta</taxon>
        <taxon>Coscinodiscophyceae</taxon>
        <taxon>Thalassiosirophycidae</taxon>
        <taxon>Stephanodiscales</taxon>
        <taxon>Stephanodiscaceae</taxon>
        <taxon>Cyclotella</taxon>
    </lineage>
</organism>
<proteinExistence type="predicted"/>
<keyword evidence="2" id="KW-0732">Signal</keyword>
<dbReference type="PANTHER" id="PTHR34823:SF1">
    <property type="entry name" value="CHITIN-BINDING TYPE-4 DOMAIN-CONTAINING PROTEIN"/>
    <property type="match status" value="1"/>
</dbReference>
<dbReference type="Proteomes" id="UP001530400">
    <property type="component" value="Unassembled WGS sequence"/>
</dbReference>
<feature type="signal peptide" evidence="2">
    <location>
        <begin position="1"/>
        <end position="20"/>
    </location>
</feature>
<feature type="compositionally biased region" description="Low complexity" evidence="1">
    <location>
        <begin position="519"/>
        <end position="686"/>
    </location>
</feature>
<comment type="caution">
    <text evidence="3">The sequence shown here is derived from an EMBL/GenBank/DDBJ whole genome shotgun (WGS) entry which is preliminary data.</text>
</comment>
<name>A0ABD3PR56_9STRA</name>
<feature type="chain" id="PRO_5044752323" evidence="2">
    <location>
        <begin position="21"/>
        <end position="851"/>
    </location>
</feature>
<reference evidence="3 4" key="1">
    <citation type="submission" date="2024-10" db="EMBL/GenBank/DDBJ databases">
        <title>Updated reference genomes for cyclostephanoid diatoms.</title>
        <authorList>
            <person name="Roberts W.R."/>
            <person name="Alverson A.J."/>
        </authorList>
    </citation>
    <scope>NUCLEOTIDE SEQUENCE [LARGE SCALE GENOMIC DNA]</scope>
    <source>
        <strain evidence="3 4">AJA010-31</strain>
    </source>
</reference>
<dbReference type="PANTHER" id="PTHR34823">
    <property type="entry name" value="GLCNAC-BINDING PROTEIN A"/>
    <property type="match status" value="1"/>
</dbReference>
<protein>
    <submittedName>
        <fullName evidence="3">Uncharacterized protein</fullName>
    </submittedName>
</protein>
<sequence>MQLNTLVLASLVASPAPAFGIGCYSAWRQEAEYVSGDIVSAVVPLNATAGTTQTKNFKCISGSQPSLSHCPSYDPSNSQQASAAWSDKGVCSGPLITPPPTPKPTTARWSGKGCPKKWVDGAFYKGGEMAEVNGLVYKCSTAQASNTWCGHSNYKPGDSHYWASVWTLLGSCDGTIAPTSSPVFKLLTNAGGCPDEYDSSATYEEDDIVMMDNIMYKCRAWPNSGWCNVDVYAPGGFYSEIAWTALGYCDGTISPTTAPAFSALKDHNGCPNVYDKSRNYDANDKVTDTQFIVWQCSGDPNQSRYCSQFEPGNDYELAWMMIGYCDGTMAPTSSPNFSILKDVGDGCPKAYNAATIYEEGDAVSVLVSDTPDRAVVYTCKGWPDGVFCNAGHNYAPNSNNANLGWTLKGYCDDTISPTAAPIIAECRWYNGTKLTTINSWTKADVWSYVPGTHVSKDGRIYKCRGWPYGLWCKVAAYEPERRYSPEKHVYWPEKHVYWGDAWTKAGDCLDLTLPRFHSPSKTPSKSPTVSLQTSSTNSPTVSPTVSPSASPSRSPSTSPSLSPSKSPSASPSSSPFSSPSKSPSASSSSSPSTSPSLSPSKSPSTSPSSSPSSSPSKSPSASPSSSPSTSPSLSPSKSPSTSPSSSPSSSPSKSPSASPSSSPSTSPSLSPSKSPSTSPSKSPSNSPTVAFIGVRIMIDYNMSGDLVASTTTGICIRFLTSGGAIVATYCGIPPATPSSTYYLTNDWVVMYEGYKIQIYAQGDDSFLLDKGFMQYCVPGDWDGSACTTYTSLANGANNQEAWCISTDHSAAEVAEQNNNARNNLCCDGVETVLSGVGSSPSFLYMEYYDCA</sequence>
<gene>
    <name evidence="3" type="ORF">ACHAWO_012971</name>
</gene>
<evidence type="ECO:0000256" key="2">
    <source>
        <dbReference type="SAM" id="SignalP"/>
    </source>
</evidence>
<dbReference type="AlphaFoldDB" id="A0ABD3PR56"/>
<dbReference type="Gene3D" id="2.10.10.90">
    <property type="match status" value="1"/>
</dbReference>
<accession>A0ABD3PR56</accession>
<evidence type="ECO:0000256" key="1">
    <source>
        <dbReference type="SAM" id="MobiDB-lite"/>
    </source>
</evidence>
<keyword evidence="4" id="KW-1185">Reference proteome</keyword>
<dbReference type="InterPro" id="IPR051024">
    <property type="entry name" value="GlcNAc_Chitin_IntDeg"/>
</dbReference>
<evidence type="ECO:0000313" key="3">
    <source>
        <dbReference type="EMBL" id="KAL3790189.1"/>
    </source>
</evidence>